<comment type="caution">
    <text evidence="2">The sequence shown here is derived from an EMBL/GenBank/DDBJ whole genome shotgun (WGS) entry which is preliminary data.</text>
</comment>
<proteinExistence type="predicted"/>
<accession>A0AA40TUM8</accession>
<protein>
    <submittedName>
        <fullName evidence="2">Uncharacterized protein</fullName>
    </submittedName>
</protein>
<dbReference type="Proteomes" id="UP000050523">
    <property type="component" value="Unassembled WGS sequence"/>
</dbReference>
<sequence>MADMTTDPILTNSVPKEDPASAMLGQYDREADPVLAMNANTPGVGSAQGDEVKKRTEHEEAYEDDEPEVYSDDPDIVADEGGGVSPG</sequence>
<feature type="region of interest" description="Disordered" evidence="1">
    <location>
        <begin position="1"/>
        <end position="20"/>
    </location>
</feature>
<feature type="region of interest" description="Disordered" evidence="1">
    <location>
        <begin position="38"/>
        <end position="87"/>
    </location>
</feature>
<gene>
    <name evidence="2" type="ORF">ALO43_04173</name>
</gene>
<reference evidence="2 3" key="1">
    <citation type="submission" date="2015-09" db="EMBL/GenBank/DDBJ databases">
        <title>Genome announcement of multiple Pseudomonas syringae strains.</title>
        <authorList>
            <person name="Thakur S."/>
            <person name="Wang P.W."/>
            <person name="Gong Y."/>
            <person name="Weir B.S."/>
            <person name="Guttman D.S."/>
        </authorList>
    </citation>
    <scope>NUCLEOTIDE SEQUENCE [LARGE SCALE GENOMIC DNA]</scope>
    <source>
        <strain evidence="2 3">ICMP9151</strain>
    </source>
</reference>
<organism evidence="2 3">
    <name type="scientific">Pseudomonas tremae</name>
    <dbReference type="NCBI Taxonomy" id="200454"/>
    <lineage>
        <taxon>Bacteria</taxon>
        <taxon>Pseudomonadati</taxon>
        <taxon>Pseudomonadota</taxon>
        <taxon>Gammaproteobacteria</taxon>
        <taxon>Pseudomonadales</taxon>
        <taxon>Pseudomonadaceae</taxon>
        <taxon>Pseudomonas</taxon>
    </lineage>
</organism>
<evidence type="ECO:0000313" key="2">
    <source>
        <dbReference type="EMBL" id="KPY99301.1"/>
    </source>
</evidence>
<feature type="compositionally biased region" description="Basic and acidic residues" evidence="1">
    <location>
        <begin position="50"/>
        <end position="59"/>
    </location>
</feature>
<dbReference type="EMBL" id="LJRO01000220">
    <property type="protein sequence ID" value="KPY99301.1"/>
    <property type="molecule type" value="Genomic_DNA"/>
</dbReference>
<evidence type="ECO:0000256" key="1">
    <source>
        <dbReference type="SAM" id="MobiDB-lite"/>
    </source>
</evidence>
<name>A0AA40TUM8_9PSED</name>
<evidence type="ECO:0000313" key="3">
    <source>
        <dbReference type="Proteomes" id="UP000050523"/>
    </source>
</evidence>
<dbReference type="AlphaFoldDB" id="A0AA40TUM8"/>
<feature type="compositionally biased region" description="Acidic residues" evidence="1">
    <location>
        <begin position="60"/>
        <end position="78"/>
    </location>
</feature>